<dbReference type="InterPro" id="IPR050109">
    <property type="entry name" value="HTH-type_TetR-like_transc_reg"/>
</dbReference>
<feature type="domain" description="HTH tetR-type" evidence="5">
    <location>
        <begin position="9"/>
        <end position="69"/>
    </location>
</feature>
<keyword evidence="1" id="KW-0805">Transcription regulation</keyword>
<evidence type="ECO:0000256" key="2">
    <source>
        <dbReference type="ARBA" id="ARBA00023125"/>
    </source>
</evidence>
<keyword evidence="3" id="KW-0804">Transcription</keyword>
<dbReference type="EMBL" id="JAQFWP010000002">
    <property type="protein sequence ID" value="MDA2803320.1"/>
    <property type="molecule type" value="Genomic_DNA"/>
</dbReference>
<dbReference type="RefSeq" id="WP_270675661.1">
    <property type="nucleotide sequence ID" value="NZ_JAQFWP010000002.1"/>
</dbReference>
<proteinExistence type="predicted"/>
<gene>
    <name evidence="6" type="ORF">O4U47_02245</name>
</gene>
<keyword evidence="7" id="KW-1185">Reference proteome</keyword>
<keyword evidence="2 4" id="KW-0238">DNA-binding</keyword>
<name>A0ABT4TF30_9ACTN</name>
<dbReference type="Pfam" id="PF00440">
    <property type="entry name" value="TetR_N"/>
    <property type="match status" value="1"/>
</dbReference>
<dbReference type="PROSITE" id="PS50977">
    <property type="entry name" value="HTH_TETR_2"/>
    <property type="match status" value="1"/>
</dbReference>
<dbReference type="Gene3D" id="1.10.357.10">
    <property type="entry name" value="Tetracycline Repressor, domain 2"/>
    <property type="match status" value="1"/>
</dbReference>
<comment type="caution">
    <text evidence="6">The sequence shown here is derived from an EMBL/GenBank/DDBJ whole genome shotgun (WGS) entry which is preliminary data.</text>
</comment>
<dbReference type="InterPro" id="IPR001647">
    <property type="entry name" value="HTH_TetR"/>
</dbReference>
<dbReference type="InterPro" id="IPR009057">
    <property type="entry name" value="Homeodomain-like_sf"/>
</dbReference>
<organism evidence="6 7">
    <name type="scientific">Nocardiopsis suaedae</name>
    <dbReference type="NCBI Taxonomy" id="3018444"/>
    <lineage>
        <taxon>Bacteria</taxon>
        <taxon>Bacillati</taxon>
        <taxon>Actinomycetota</taxon>
        <taxon>Actinomycetes</taxon>
        <taxon>Streptosporangiales</taxon>
        <taxon>Nocardiopsidaceae</taxon>
        <taxon>Nocardiopsis</taxon>
    </lineage>
</organism>
<evidence type="ECO:0000313" key="7">
    <source>
        <dbReference type="Proteomes" id="UP001165685"/>
    </source>
</evidence>
<sequence>MNPDDPRARRTRARLRAAALDLSVEGGGAPLSTAAIARRAGVNRATVYAHYKDADALLTDAMEEALAPVVRAASLCPLDSPAHRAPEPLVELFEHVRANAGLYGRMLGAHGSPGCAAALRTRLTEELSARFTEGARPEGSDGIPVELHASFLAGALIGVIAQGTADDGAPWPPDEAADAVWHLIRPRPPE</sequence>
<evidence type="ECO:0000256" key="3">
    <source>
        <dbReference type="ARBA" id="ARBA00023163"/>
    </source>
</evidence>
<dbReference type="PANTHER" id="PTHR30055:SF234">
    <property type="entry name" value="HTH-TYPE TRANSCRIPTIONAL REGULATOR BETI"/>
    <property type="match status" value="1"/>
</dbReference>
<evidence type="ECO:0000256" key="1">
    <source>
        <dbReference type="ARBA" id="ARBA00023015"/>
    </source>
</evidence>
<dbReference type="SUPFAM" id="SSF46689">
    <property type="entry name" value="Homeodomain-like"/>
    <property type="match status" value="1"/>
</dbReference>
<evidence type="ECO:0000259" key="5">
    <source>
        <dbReference type="PROSITE" id="PS50977"/>
    </source>
</evidence>
<dbReference type="PANTHER" id="PTHR30055">
    <property type="entry name" value="HTH-TYPE TRANSCRIPTIONAL REGULATOR RUTR"/>
    <property type="match status" value="1"/>
</dbReference>
<reference evidence="6" key="1">
    <citation type="submission" date="2023-01" db="EMBL/GenBank/DDBJ databases">
        <title>Draft genome sequence of Nocardiopsis sp. LSu2-4 isolated from halophytes.</title>
        <authorList>
            <person name="Duangmal K."/>
            <person name="Chantavorakit T."/>
        </authorList>
    </citation>
    <scope>NUCLEOTIDE SEQUENCE</scope>
    <source>
        <strain evidence="6">LSu2-4</strain>
    </source>
</reference>
<dbReference type="Proteomes" id="UP001165685">
    <property type="component" value="Unassembled WGS sequence"/>
</dbReference>
<protein>
    <submittedName>
        <fullName evidence="6">TetR/AcrR family transcriptional regulator</fullName>
    </submittedName>
</protein>
<evidence type="ECO:0000256" key="4">
    <source>
        <dbReference type="PROSITE-ProRule" id="PRU00335"/>
    </source>
</evidence>
<dbReference type="PRINTS" id="PR00455">
    <property type="entry name" value="HTHTETR"/>
</dbReference>
<accession>A0ABT4TF30</accession>
<feature type="DNA-binding region" description="H-T-H motif" evidence="4">
    <location>
        <begin position="32"/>
        <end position="51"/>
    </location>
</feature>
<evidence type="ECO:0000313" key="6">
    <source>
        <dbReference type="EMBL" id="MDA2803320.1"/>
    </source>
</evidence>